<name>A0AAV2KHL9_KNICA</name>
<gene>
    <name evidence="1" type="ORF">KC01_LOCUS17409</name>
</gene>
<protein>
    <submittedName>
        <fullName evidence="1">Uncharacterized protein</fullName>
    </submittedName>
</protein>
<reference evidence="1 2" key="1">
    <citation type="submission" date="2024-04" db="EMBL/GenBank/DDBJ databases">
        <authorList>
            <person name="Waldvogel A.-M."/>
            <person name="Schoenle A."/>
        </authorList>
    </citation>
    <scope>NUCLEOTIDE SEQUENCE [LARGE SCALE GENOMIC DNA]</scope>
</reference>
<dbReference type="EMBL" id="OZ035840">
    <property type="protein sequence ID" value="CAL1587449.1"/>
    <property type="molecule type" value="Genomic_DNA"/>
</dbReference>
<dbReference type="Proteomes" id="UP001497482">
    <property type="component" value="Chromosome 18"/>
</dbReference>
<dbReference type="AlphaFoldDB" id="A0AAV2KHL9"/>
<accession>A0AAV2KHL9</accession>
<organism evidence="1 2">
    <name type="scientific">Knipowitschia caucasica</name>
    <name type="common">Caucasian dwarf goby</name>
    <name type="synonym">Pomatoschistus caucasicus</name>
    <dbReference type="NCBI Taxonomy" id="637954"/>
    <lineage>
        <taxon>Eukaryota</taxon>
        <taxon>Metazoa</taxon>
        <taxon>Chordata</taxon>
        <taxon>Craniata</taxon>
        <taxon>Vertebrata</taxon>
        <taxon>Euteleostomi</taxon>
        <taxon>Actinopterygii</taxon>
        <taxon>Neopterygii</taxon>
        <taxon>Teleostei</taxon>
        <taxon>Neoteleostei</taxon>
        <taxon>Acanthomorphata</taxon>
        <taxon>Gobiaria</taxon>
        <taxon>Gobiiformes</taxon>
        <taxon>Gobioidei</taxon>
        <taxon>Gobiidae</taxon>
        <taxon>Gobiinae</taxon>
        <taxon>Knipowitschia</taxon>
    </lineage>
</organism>
<sequence length="124" mass="13394">MSTELSALICRLQAQGEEEDQPGPLWELYRMHQAKGYGQRAGKNSLAPANFMSALMTFINLLPLGAVSVFASASAEARSKPAFFIASSNIHSIGPRRIRSPSGEFDPRCGEGAWPCVLAARHSC</sequence>
<evidence type="ECO:0000313" key="1">
    <source>
        <dbReference type="EMBL" id="CAL1587449.1"/>
    </source>
</evidence>
<keyword evidence="2" id="KW-1185">Reference proteome</keyword>
<proteinExistence type="predicted"/>
<evidence type="ECO:0000313" key="2">
    <source>
        <dbReference type="Proteomes" id="UP001497482"/>
    </source>
</evidence>